<protein>
    <recommendedName>
        <fullName evidence="5">3-oxoacyl-[acyl-carrier-protein] reductase</fullName>
    </recommendedName>
</protein>
<dbReference type="PANTHER" id="PTHR24321">
    <property type="entry name" value="DEHYDROGENASES, SHORT CHAIN"/>
    <property type="match status" value="1"/>
</dbReference>
<dbReference type="PRINTS" id="PR00080">
    <property type="entry name" value="SDRFAMILY"/>
</dbReference>
<evidence type="ECO:0008006" key="5">
    <source>
        <dbReference type="Google" id="ProtNLM"/>
    </source>
</evidence>
<evidence type="ECO:0000256" key="1">
    <source>
        <dbReference type="ARBA" id="ARBA00006484"/>
    </source>
</evidence>
<evidence type="ECO:0000313" key="3">
    <source>
        <dbReference type="EMBL" id="ALC06917.1"/>
    </source>
</evidence>
<dbReference type="PANTHER" id="PTHR24321:SF14">
    <property type="entry name" value="SHORT-CHAIN TYPE DEHYDROGENASE_REDUCTASE BLR2146-RELATED"/>
    <property type="match status" value="1"/>
</dbReference>
<dbReference type="InterPro" id="IPR036291">
    <property type="entry name" value="NAD(P)-bd_dom_sf"/>
</dbReference>
<dbReference type="PRINTS" id="PR00081">
    <property type="entry name" value="GDHRDH"/>
</dbReference>
<dbReference type="Proteomes" id="UP000068067">
    <property type="component" value="Chromosome"/>
</dbReference>
<evidence type="ECO:0000313" key="4">
    <source>
        <dbReference type="Proteomes" id="UP000068067"/>
    </source>
</evidence>
<comment type="similarity">
    <text evidence="1">Belongs to the short-chain dehydrogenases/reductases (SDR) family.</text>
</comment>
<dbReference type="KEGG" id="cdx:CDES_12865"/>
<dbReference type="AlphaFoldDB" id="A0A0M4CRU2"/>
<organism evidence="3 4">
    <name type="scientific">Corynebacterium deserti GIMN1.010</name>
    <dbReference type="NCBI Taxonomy" id="931089"/>
    <lineage>
        <taxon>Bacteria</taxon>
        <taxon>Bacillati</taxon>
        <taxon>Actinomycetota</taxon>
        <taxon>Actinomycetes</taxon>
        <taxon>Mycobacteriales</taxon>
        <taxon>Corynebacteriaceae</taxon>
        <taxon>Corynebacterium</taxon>
    </lineage>
</organism>
<dbReference type="STRING" id="931089.CDES_12865"/>
<dbReference type="Gene3D" id="3.40.50.720">
    <property type="entry name" value="NAD(P)-binding Rossmann-like Domain"/>
    <property type="match status" value="1"/>
</dbReference>
<dbReference type="Pfam" id="PF13561">
    <property type="entry name" value="adh_short_C2"/>
    <property type="match status" value="1"/>
</dbReference>
<keyword evidence="4" id="KW-1185">Reference proteome</keyword>
<name>A0A0M4CRU2_9CORY</name>
<sequence>MIPLLRKSDAGAVVNTSSIFGPSGAIGYSAYSASKAGMLGLTKTAALELAPDSIRVNALVPGGVATEINAGEKDGGVVPETPMGRRAHVDELAVAVAYLASDDASFVTGTELVVDGGFQAR</sequence>
<evidence type="ECO:0000256" key="2">
    <source>
        <dbReference type="ARBA" id="ARBA00023002"/>
    </source>
</evidence>
<dbReference type="EMBL" id="CP009220">
    <property type="protein sequence ID" value="ALC06917.1"/>
    <property type="molecule type" value="Genomic_DNA"/>
</dbReference>
<dbReference type="PROSITE" id="PS00061">
    <property type="entry name" value="ADH_SHORT"/>
    <property type="match status" value="1"/>
</dbReference>
<dbReference type="GO" id="GO:0016491">
    <property type="term" value="F:oxidoreductase activity"/>
    <property type="evidence" value="ECO:0007669"/>
    <property type="project" value="UniProtKB-KW"/>
</dbReference>
<dbReference type="InterPro" id="IPR002347">
    <property type="entry name" value="SDR_fam"/>
</dbReference>
<dbReference type="PATRIC" id="fig|931089.4.peg.2604"/>
<proteinExistence type="inferred from homology"/>
<accession>A0A0M4CRU2</accession>
<dbReference type="SUPFAM" id="SSF51735">
    <property type="entry name" value="NAD(P)-binding Rossmann-fold domains"/>
    <property type="match status" value="1"/>
</dbReference>
<keyword evidence="2" id="KW-0560">Oxidoreductase</keyword>
<dbReference type="InterPro" id="IPR020904">
    <property type="entry name" value="Sc_DH/Rdtase_CS"/>
</dbReference>
<gene>
    <name evidence="3" type="ORF">CDES_12865</name>
</gene>
<reference evidence="3 4" key="1">
    <citation type="submission" date="2014-08" db="EMBL/GenBank/DDBJ databases">
        <title>Complete genome sequence of Corynebacterium deserti GIMN1.010 (=DSM 45689), isolated from desert sand in western China.</title>
        <authorList>
            <person name="Ruckert C."/>
            <person name="Albersmeier A."/>
            <person name="Kalinowski J."/>
        </authorList>
    </citation>
    <scope>NUCLEOTIDE SEQUENCE [LARGE SCALE GENOMIC DNA]</scope>
    <source>
        <strain evidence="3 4">GIMN1.010</strain>
    </source>
</reference>